<organism evidence="2 3">
    <name type="scientific">Populus trichocarpa</name>
    <name type="common">Western balsam poplar</name>
    <name type="synonym">Populus balsamifera subsp. trichocarpa</name>
    <dbReference type="NCBI Taxonomy" id="3694"/>
    <lineage>
        <taxon>Eukaryota</taxon>
        <taxon>Viridiplantae</taxon>
        <taxon>Streptophyta</taxon>
        <taxon>Embryophyta</taxon>
        <taxon>Tracheophyta</taxon>
        <taxon>Spermatophyta</taxon>
        <taxon>Magnoliopsida</taxon>
        <taxon>eudicotyledons</taxon>
        <taxon>Gunneridae</taxon>
        <taxon>Pentapetalae</taxon>
        <taxon>rosids</taxon>
        <taxon>fabids</taxon>
        <taxon>Malpighiales</taxon>
        <taxon>Salicaceae</taxon>
        <taxon>Saliceae</taxon>
        <taxon>Populus</taxon>
    </lineage>
</organism>
<dbReference type="Gramene" id="Potri.011G082050.1.v4.1">
    <property type="protein sequence ID" value="Potri.011G082050.1.v4.1"/>
    <property type="gene ID" value="Potri.011G082050.v4.1"/>
</dbReference>
<keyword evidence="1" id="KW-0472">Membrane</keyword>
<reference evidence="2 3" key="1">
    <citation type="journal article" date="2006" name="Science">
        <title>The genome of black cottonwood, Populus trichocarpa (Torr. &amp; Gray).</title>
        <authorList>
            <person name="Tuskan G.A."/>
            <person name="Difazio S."/>
            <person name="Jansson S."/>
            <person name="Bohlmann J."/>
            <person name="Grigoriev I."/>
            <person name="Hellsten U."/>
            <person name="Putnam N."/>
            <person name="Ralph S."/>
            <person name="Rombauts S."/>
            <person name="Salamov A."/>
            <person name="Schein J."/>
            <person name="Sterck L."/>
            <person name="Aerts A."/>
            <person name="Bhalerao R.R."/>
            <person name="Bhalerao R.P."/>
            <person name="Blaudez D."/>
            <person name="Boerjan W."/>
            <person name="Brun A."/>
            <person name="Brunner A."/>
            <person name="Busov V."/>
            <person name="Campbell M."/>
            <person name="Carlson J."/>
            <person name="Chalot M."/>
            <person name="Chapman J."/>
            <person name="Chen G.L."/>
            <person name="Cooper D."/>
            <person name="Coutinho P.M."/>
            <person name="Couturier J."/>
            <person name="Covert S."/>
            <person name="Cronk Q."/>
            <person name="Cunningham R."/>
            <person name="Davis J."/>
            <person name="Degroeve S."/>
            <person name="Dejardin A."/>
            <person name="Depamphilis C."/>
            <person name="Detter J."/>
            <person name="Dirks B."/>
            <person name="Dubchak I."/>
            <person name="Duplessis S."/>
            <person name="Ehlting J."/>
            <person name="Ellis B."/>
            <person name="Gendler K."/>
            <person name="Goodstein D."/>
            <person name="Gribskov M."/>
            <person name="Grimwood J."/>
            <person name="Groover A."/>
            <person name="Gunter L."/>
            <person name="Hamberger B."/>
            <person name="Heinze B."/>
            <person name="Helariutta Y."/>
            <person name="Henrissat B."/>
            <person name="Holligan D."/>
            <person name="Holt R."/>
            <person name="Huang W."/>
            <person name="Islam-Faridi N."/>
            <person name="Jones S."/>
            <person name="Jones-Rhoades M."/>
            <person name="Jorgensen R."/>
            <person name="Joshi C."/>
            <person name="Kangasjarvi J."/>
            <person name="Karlsson J."/>
            <person name="Kelleher C."/>
            <person name="Kirkpatrick R."/>
            <person name="Kirst M."/>
            <person name="Kohler A."/>
            <person name="Kalluri U."/>
            <person name="Larimer F."/>
            <person name="Leebens-Mack J."/>
            <person name="Leple J.C."/>
            <person name="Locascio P."/>
            <person name="Lou Y."/>
            <person name="Lucas S."/>
            <person name="Martin F."/>
            <person name="Montanini B."/>
            <person name="Napoli C."/>
            <person name="Nelson D.R."/>
            <person name="Nelson C."/>
            <person name="Nieminen K."/>
            <person name="Nilsson O."/>
            <person name="Pereda V."/>
            <person name="Peter G."/>
            <person name="Philippe R."/>
            <person name="Pilate G."/>
            <person name="Poliakov A."/>
            <person name="Razumovskaya J."/>
            <person name="Richardson P."/>
            <person name="Rinaldi C."/>
            <person name="Ritland K."/>
            <person name="Rouze P."/>
            <person name="Ryaboy D."/>
            <person name="Schmutz J."/>
            <person name="Schrader J."/>
            <person name="Segerman B."/>
            <person name="Shin H."/>
            <person name="Siddiqui A."/>
            <person name="Sterky F."/>
            <person name="Terry A."/>
            <person name="Tsai C.J."/>
            <person name="Uberbacher E."/>
            <person name="Unneberg P."/>
            <person name="Vahala J."/>
            <person name="Wall K."/>
            <person name="Wessler S."/>
            <person name="Yang G."/>
            <person name="Yin T."/>
            <person name="Douglas C."/>
            <person name="Marra M."/>
            <person name="Sandberg G."/>
            <person name="Van de Peer Y."/>
            <person name="Rokhsar D."/>
        </authorList>
    </citation>
    <scope>NUCLEOTIDE SEQUENCE [LARGE SCALE GENOMIC DNA]</scope>
    <source>
        <strain evidence="3">cv. Nisqually</strain>
    </source>
</reference>
<protein>
    <recommendedName>
        <fullName evidence="4">Transmembrane protein</fullName>
    </recommendedName>
</protein>
<dbReference type="PANTHER" id="PTHR36063">
    <property type="entry name" value="ARABIDOPSIS THALIANA GENOMIC DNA, CHROMOSOME 5, P1 CLONE:MOK16"/>
    <property type="match status" value="1"/>
</dbReference>
<dbReference type="EMBL" id="CM009300">
    <property type="protein sequence ID" value="RQO97701.1"/>
    <property type="molecule type" value="Genomic_DNA"/>
</dbReference>
<feature type="transmembrane region" description="Helical" evidence="1">
    <location>
        <begin position="51"/>
        <end position="68"/>
    </location>
</feature>
<dbReference type="OMA" id="FLMHGRY"/>
<dbReference type="PANTHER" id="PTHR36063:SF3">
    <property type="entry name" value="PROTEIN, PUTATIVE-RELATED"/>
    <property type="match status" value="1"/>
</dbReference>
<dbReference type="Proteomes" id="UP000006729">
    <property type="component" value="Chromosome 11"/>
</dbReference>
<keyword evidence="1" id="KW-0812">Transmembrane</keyword>
<evidence type="ECO:0000313" key="3">
    <source>
        <dbReference type="Proteomes" id="UP000006729"/>
    </source>
</evidence>
<proteinExistence type="predicted"/>
<dbReference type="InParanoid" id="A0A3N7GK79"/>
<dbReference type="AlphaFoldDB" id="A0A3N7GK79"/>
<keyword evidence="3" id="KW-1185">Reference proteome</keyword>
<accession>A0A3N7GK79</accession>
<evidence type="ECO:0008006" key="4">
    <source>
        <dbReference type="Google" id="ProtNLM"/>
    </source>
</evidence>
<gene>
    <name evidence="2" type="ORF">POPTR_011G082050</name>
</gene>
<evidence type="ECO:0000256" key="1">
    <source>
        <dbReference type="SAM" id="Phobius"/>
    </source>
</evidence>
<sequence>MMKKMKCMQKWGDVAPALLISQQRSRSSFPRLDTIIEEGSGNNGVVAMPKRVLFLLPIVASLISYFLMHGRYFR</sequence>
<keyword evidence="1" id="KW-1133">Transmembrane helix</keyword>
<evidence type="ECO:0000313" key="2">
    <source>
        <dbReference type="EMBL" id="RQO97701.1"/>
    </source>
</evidence>
<name>A0A3N7GK79_POPTR</name>